<dbReference type="PROSITE" id="PS51186">
    <property type="entry name" value="GNAT"/>
    <property type="match status" value="1"/>
</dbReference>
<feature type="domain" description="N-acetyltransferase" evidence="1">
    <location>
        <begin position="31"/>
        <end position="172"/>
    </location>
</feature>
<dbReference type="Gene3D" id="3.40.630.30">
    <property type="match status" value="1"/>
</dbReference>
<keyword evidence="3" id="KW-1185">Reference proteome</keyword>
<dbReference type="SUPFAM" id="SSF55729">
    <property type="entry name" value="Acyl-CoA N-acyltransferases (Nat)"/>
    <property type="match status" value="1"/>
</dbReference>
<dbReference type="InterPro" id="IPR051531">
    <property type="entry name" value="N-acetyltransferase"/>
</dbReference>
<proteinExistence type="predicted"/>
<dbReference type="GO" id="GO:0016746">
    <property type="term" value="F:acyltransferase activity"/>
    <property type="evidence" value="ECO:0007669"/>
    <property type="project" value="UniProtKB-KW"/>
</dbReference>
<keyword evidence="2" id="KW-0012">Acyltransferase</keyword>
<dbReference type="InterPro" id="IPR000182">
    <property type="entry name" value="GNAT_dom"/>
</dbReference>
<dbReference type="EMBL" id="JBHULN010000006">
    <property type="protein sequence ID" value="MFD2571425.1"/>
    <property type="molecule type" value="Genomic_DNA"/>
</dbReference>
<dbReference type="RefSeq" id="WP_381522964.1">
    <property type="nucleotide sequence ID" value="NZ_JBHULN010000006.1"/>
</dbReference>
<dbReference type="PANTHER" id="PTHR43792:SF13">
    <property type="entry name" value="ACETYLTRANSFERASE"/>
    <property type="match status" value="1"/>
</dbReference>
<gene>
    <name evidence="2" type="ORF">ACFSUS_12320</name>
</gene>
<name>A0ABW5M312_9BACT</name>
<dbReference type="EC" id="2.3.-.-" evidence="2"/>
<protein>
    <submittedName>
        <fullName evidence="2">GNAT family N-acetyltransferase</fullName>
        <ecNumber evidence="2">2.3.-.-</ecNumber>
    </submittedName>
</protein>
<comment type="caution">
    <text evidence="2">The sequence shown here is derived from an EMBL/GenBank/DDBJ whole genome shotgun (WGS) entry which is preliminary data.</text>
</comment>
<dbReference type="Pfam" id="PF13302">
    <property type="entry name" value="Acetyltransf_3"/>
    <property type="match status" value="1"/>
</dbReference>
<evidence type="ECO:0000313" key="2">
    <source>
        <dbReference type="EMBL" id="MFD2571425.1"/>
    </source>
</evidence>
<evidence type="ECO:0000313" key="3">
    <source>
        <dbReference type="Proteomes" id="UP001597469"/>
    </source>
</evidence>
<organism evidence="2 3">
    <name type="scientific">Spirosoma soli</name>
    <dbReference type="NCBI Taxonomy" id="1770529"/>
    <lineage>
        <taxon>Bacteria</taxon>
        <taxon>Pseudomonadati</taxon>
        <taxon>Bacteroidota</taxon>
        <taxon>Cytophagia</taxon>
        <taxon>Cytophagales</taxon>
        <taxon>Cytophagaceae</taxon>
        <taxon>Spirosoma</taxon>
    </lineage>
</organism>
<dbReference type="PANTHER" id="PTHR43792">
    <property type="entry name" value="GNAT FAMILY, PUTATIVE (AFU_ORTHOLOGUE AFUA_3G00765)-RELATED-RELATED"/>
    <property type="match status" value="1"/>
</dbReference>
<keyword evidence="2" id="KW-0808">Transferase</keyword>
<sequence length="172" mass="19584">MIETSRLTIVPLTLDQLQLHVADNTRLEQALGLRPGHRTVVEPLLSVITHFTIPRLKDSSFDPLYHTIWIAIDRQKRQIVADAKFKGEPDETGTVEIGYGTYPAFQRQGYMSEIVGGLVEWASQQPAVQRVVADTDAENVASQKVLEKNKFVMFGRVENMLWWEYELRGNTT</sequence>
<evidence type="ECO:0000259" key="1">
    <source>
        <dbReference type="PROSITE" id="PS51186"/>
    </source>
</evidence>
<accession>A0ABW5M312</accession>
<dbReference type="Proteomes" id="UP001597469">
    <property type="component" value="Unassembled WGS sequence"/>
</dbReference>
<dbReference type="InterPro" id="IPR016181">
    <property type="entry name" value="Acyl_CoA_acyltransferase"/>
</dbReference>
<reference evidence="3" key="1">
    <citation type="journal article" date="2019" name="Int. J. Syst. Evol. Microbiol.">
        <title>The Global Catalogue of Microorganisms (GCM) 10K type strain sequencing project: providing services to taxonomists for standard genome sequencing and annotation.</title>
        <authorList>
            <consortium name="The Broad Institute Genomics Platform"/>
            <consortium name="The Broad Institute Genome Sequencing Center for Infectious Disease"/>
            <person name="Wu L."/>
            <person name="Ma J."/>
        </authorList>
    </citation>
    <scope>NUCLEOTIDE SEQUENCE [LARGE SCALE GENOMIC DNA]</scope>
    <source>
        <strain evidence="3">KCTC 42805</strain>
    </source>
</reference>